<dbReference type="InterPro" id="IPR000415">
    <property type="entry name" value="Nitroreductase-like"/>
</dbReference>
<dbReference type="Pfam" id="PF00881">
    <property type="entry name" value="Nitroreductase"/>
    <property type="match status" value="1"/>
</dbReference>
<evidence type="ECO:0000256" key="1">
    <source>
        <dbReference type="ARBA" id="ARBA00001917"/>
    </source>
</evidence>
<gene>
    <name evidence="8" type="ORF">SAMN05444143_103256</name>
</gene>
<evidence type="ECO:0000256" key="5">
    <source>
        <dbReference type="ARBA" id="ARBA00022857"/>
    </source>
</evidence>
<accession>A0A1I4UNW8</accession>
<comment type="similarity">
    <text evidence="2">Belongs to the nitroreductase family.</text>
</comment>
<protein>
    <submittedName>
        <fullName evidence="8">Nitroreductase</fullName>
    </submittedName>
</protein>
<dbReference type="RefSeq" id="WP_024980923.1">
    <property type="nucleotide sequence ID" value="NZ_CBCRUM010000002.1"/>
</dbReference>
<keyword evidence="5" id="KW-0521">NADP</keyword>
<comment type="cofactor">
    <cofactor evidence="1">
        <name>FMN</name>
        <dbReference type="ChEBI" id="CHEBI:58210"/>
    </cofactor>
</comment>
<evidence type="ECO:0000256" key="3">
    <source>
        <dbReference type="ARBA" id="ARBA00022630"/>
    </source>
</evidence>
<dbReference type="SUPFAM" id="SSF55469">
    <property type="entry name" value="FMN-dependent nitroreductase-like"/>
    <property type="match status" value="1"/>
</dbReference>
<keyword evidence="3" id="KW-0285">Flavoprotein</keyword>
<dbReference type="Gene3D" id="3.40.109.10">
    <property type="entry name" value="NADH Oxidase"/>
    <property type="match status" value="1"/>
</dbReference>
<dbReference type="CDD" id="cd02149">
    <property type="entry name" value="NfsB-like"/>
    <property type="match status" value="1"/>
</dbReference>
<dbReference type="EMBL" id="FOUT01000003">
    <property type="protein sequence ID" value="SFM90689.1"/>
    <property type="molecule type" value="Genomic_DNA"/>
</dbReference>
<name>A0A1I4UNW8_9FLAO</name>
<dbReference type="PANTHER" id="PTHR43673">
    <property type="entry name" value="NAD(P)H NITROREDUCTASE YDGI-RELATED"/>
    <property type="match status" value="1"/>
</dbReference>
<sequence length="210" mass="23656">MNTFLDSQKWRYATKKFDARKKISTEDLNTLKEAIRLSSSSYGLQLYKVFIVDNPELRAQLQPAAWGQSQITEASHLFVFANQTTVSNEDIEGYLKNAEGIRNLPEGTLNGYGDFMKGNLLNLADDVKKVWTAKQTYLALANLMNAAAELKIDTTPMEGFDPVQFNAILGLDKLNLNAAVIAAVGYRHEEDDTQHYKKVRKSNEDIFITL</sequence>
<keyword evidence="9" id="KW-1185">Reference proteome</keyword>
<keyword evidence="6" id="KW-0560">Oxidoreductase</keyword>
<evidence type="ECO:0000313" key="9">
    <source>
        <dbReference type="Proteomes" id="UP000182961"/>
    </source>
</evidence>
<keyword evidence="4" id="KW-0288">FMN</keyword>
<organism evidence="8 9">
    <name type="scientific">Flavobacterium succinicans</name>
    <dbReference type="NCBI Taxonomy" id="29536"/>
    <lineage>
        <taxon>Bacteria</taxon>
        <taxon>Pseudomonadati</taxon>
        <taxon>Bacteroidota</taxon>
        <taxon>Flavobacteriia</taxon>
        <taxon>Flavobacteriales</taxon>
        <taxon>Flavobacteriaceae</taxon>
        <taxon>Flavobacterium</taxon>
    </lineage>
</organism>
<evidence type="ECO:0000259" key="7">
    <source>
        <dbReference type="Pfam" id="PF00881"/>
    </source>
</evidence>
<evidence type="ECO:0000256" key="6">
    <source>
        <dbReference type="ARBA" id="ARBA00023002"/>
    </source>
</evidence>
<dbReference type="GO" id="GO:0016491">
    <property type="term" value="F:oxidoreductase activity"/>
    <property type="evidence" value="ECO:0007669"/>
    <property type="project" value="UniProtKB-KW"/>
</dbReference>
<evidence type="ECO:0000256" key="4">
    <source>
        <dbReference type="ARBA" id="ARBA00022643"/>
    </source>
</evidence>
<feature type="domain" description="Nitroreductase" evidence="7">
    <location>
        <begin position="9"/>
        <end position="186"/>
    </location>
</feature>
<reference evidence="9" key="1">
    <citation type="submission" date="2016-10" db="EMBL/GenBank/DDBJ databases">
        <authorList>
            <person name="Varghese N."/>
            <person name="Submissions S."/>
        </authorList>
    </citation>
    <scope>NUCLEOTIDE SEQUENCE [LARGE SCALE GENOMIC DNA]</scope>
    <source>
        <strain evidence="9">DSM 4002</strain>
    </source>
</reference>
<dbReference type="Proteomes" id="UP000182961">
    <property type="component" value="Unassembled WGS sequence"/>
</dbReference>
<dbReference type="PANTHER" id="PTHR43673:SF2">
    <property type="entry name" value="NITROREDUCTASE"/>
    <property type="match status" value="1"/>
</dbReference>
<dbReference type="InterPro" id="IPR029479">
    <property type="entry name" value="Nitroreductase"/>
</dbReference>
<proteinExistence type="inferred from homology"/>
<dbReference type="InterPro" id="IPR033878">
    <property type="entry name" value="NfsB-like"/>
</dbReference>
<dbReference type="AlphaFoldDB" id="A0A1I4UNW8"/>
<evidence type="ECO:0000313" key="8">
    <source>
        <dbReference type="EMBL" id="SFM90689.1"/>
    </source>
</evidence>
<evidence type="ECO:0000256" key="2">
    <source>
        <dbReference type="ARBA" id="ARBA00007118"/>
    </source>
</evidence>
<dbReference type="eggNOG" id="COG0778">
    <property type="taxonomic scope" value="Bacteria"/>
</dbReference>